<feature type="domain" description="DYW" evidence="4">
    <location>
        <begin position="124"/>
        <end position="208"/>
    </location>
</feature>
<keyword evidence="2" id="KW-0677">Repeat</keyword>
<protein>
    <submittedName>
        <fullName evidence="5">Pentatricopeptide repeat-containing protein</fullName>
    </submittedName>
</protein>
<dbReference type="InterPro" id="IPR032867">
    <property type="entry name" value="DYW_dom"/>
</dbReference>
<organism evidence="5 6">
    <name type="scientific">Cardamine amara subsp. amara</name>
    <dbReference type="NCBI Taxonomy" id="228776"/>
    <lineage>
        <taxon>Eukaryota</taxon>
        <taxon>Viridiplantae</taxon>
        <taxon>Streptophyta</taxon>
        <taxon>Embryophyta</taxon>
        <taxon>Tracheophyta</taxon>
        <taxon>Spermatophyta</taxon>
        <taxon>Magnoliopsida</taxon>
        <taxon>eudicotyledons</taxon>
        <taxon>Gunneridae</taxon>
        <taxon>Pentapetalae</taxon>
        <taxon>rosids</taxon>
        <taxon>malvids</taxon>
        <taxon>Brassicales</taxon>
        <taxon>Brassicaceae</taxon>
        <taxon>Cardamineae</taxon>
        <taxon>Cardamine</taxon>
    </lineage>
</organism>
<evidence type="ECO:0000313" key="6">
    <source>
        <dbReference type="Proteomes" id="UP001558713"/>
    </source>
</evidence>
<dbReference type="PANTHER" id="PTHR47926">
    <property type="entry name" value="PENTATRICOPEPTIDE REPEAT-CONTAINING PROTEIN"/>
    <property type="match status" value="1"/>
</dbReference>
<evidence type="ECO:0000259" key="4">
    <source>
        <dbReference type="Pfam" id="PF14432"/>
    </source>
</evidence>
<gene>
    <name evidence="5" type="ORF">V5N11_026642</name>
</gene>
<evidence type="ECO:0000256" key="3">
    <source>
        <dbReference type="PROSITE-ProRule" id="PRU00708"/>
    </source>
</evidence>
<dbReference type="Pfam" id="PF13041">
    <property type="entry name" value="PPR_2"/>
    <property type="match status" value="1"/>
</dbReference>
<accession>A0ABD1AWP8</accession>
<dbReference type="PROSITE" id="PS51375">
    <property type="entry name" value="PPR"/>
    <property type="match status" value="1"/>
</dbReference>
<keyword evidence="6" id="KW-1185">Reference proteome</keyword>
<proteinExistence type="inferred from homology"/>
<dbReference type="Proteomes" id="UP001558713">
    <property type="component" value="Unassembled WGS sequence"/>
</dbReference>
<dbReference type="Pfam" id="PF14432">
    <property type="entry name" value="DYW_deaminase"/>
    <property type="match status" value="1"/>
</dbReference>
<dbReference type="FunFam" id="1.25.40.10:FF:002434">
    <property type="entry name" value="Putative pentatricopeptide repeat family protein"/>
    <property type="match status" value="1"/>
</dbReference>
<dbReference type="InterPro" id="IPR046960">
    <property type="entry name" value="PPR_At4g14850-like_plant"/>
</dbReference>
<evidence type="ECO:0000256" key="2">
    <source>
        <dbReference type="ARBA" id="ARBA00022737"/>
    </source>
</evidence>
<comment type="caution">
    <text evidence="5">The sequence shown here is derived from an EMBL/GenBank/DDBJ whole genome shotgun (WGS) entry which is preliminary data.</text>
</comment>
<reference evidence="5 6" key="1">
    <citation type="submission" date="2024-04" db="EMBL/GenBank/DDBJ databases">
        <title>Genome assembly C_amara_ONT_v2.</title>
        <authorList>
            <person name="Yant L."/>
            <person name="Moore C."/>
            <person name="Slenker M."/>
        </authorList>
    </citation>
    <scope>NUCLEOTIDE SEQUENCE [LARGE SCALE GENOMIC DNA]</scope>
    <source>
        <tissue evidence="5">Leaf</tissue>
    </source>
</reference>
<comment type="similarity">
    <text evidence="1">Belongs to the PPR family. PCMP-H subfamily.</text>
</comment>
<evidence type="ECO:0000256" key="1">
    <source>
        <dbReference type="ARBA" id="ARBA00006643"/>
    </source>
</evidence>
<dbReference type="AlphaFoldDB" id="A0ABD1AWP8"/>
<sequence length="208" mass="23166">MECSIYSSVLKVSATLCDELFGRQLHCQCIKFGFLDDVSVGTSLVDTYMKGSNFKDGRNVFDEMKERNVVTWTTLISGYARNSLHEEVLTLFMRMQDEGTQPNSFTFAAALGVLAEEGVGGRGIQDIDDELKEAVLAQHSERLAIAFGLISTPKGSPLLIIKNLRVCGDCHVVIKFIAKIEEREIVVRDTNRFHHFSSDGVCSCGDFW</sequence>
<feature type="repeat" description="PPR" evidence="3">
    <location>
        <begin position="68"/>
        <end position="102"/>
    </location>
</feature>
<name>A0ABD1AWP8_CARAN</name>
<dbReference type="InterPro" id="IPR002885">
    <property type="entry name" value="PPR_rpt"/>
</dbReference>
<evidence type="ECO:0000313" key="5">
    <source>
        <dbReference type="EMBL" id="KAL1204145.1"/>
    </source>
</evidence>
<dbReference type="EMBL" id="JBANAX010000546">
    <property type="protein sequence ID" value="KAL1204145.1"/>
    <property type="molecule type" value="Genomic_DNA"/>
</dbReference>
<dbReference type="NCBIfam" id="TIGR00756">
    <property type="entry name" value="PPR"/>
    <property type="match status" value="2"/>
</dbReference>
<dbReference type="Gene3D" id="1.25.40.10">
    <property type="entry name" value="Tetratricopeptide repeat domain"/>
    <property type="match status" value="1"/>
</dbReference>
<dbReference type="InterPro" id="IPR011990">
    <property type="entry name" value="TPR-like_helical_dom_sf"/>
</dbReference>